<dbReference type="AlphaFoldDB" id="G6Y5T1"/>
<organism evidence="2 3">
    <name type="scientific">Mesorhizobium amorphae CCNWGS0123</name>
    <dbReference type="NCBI Taxonomy" id="1082933"/>
    <lineage>
        <taxon>Bacteria</taxon>
        <taxon>Pseudomonadati</taxon>
        <taxon>Pseudomonadota</taxon>
        <taxon>Alphaproteobacteria</taxon>
        <taxon>Hyphomicrobiales</taxon>
        <taxon>Phyllobacteriaceae</taxon>
        <taxon>Mesorhizobium</taxon>
    </lineage>
</organism>
<reference evidence="2 3" key="1">
    <citation type="journal article" date="2012" name="J. Bacteriol.">
        <title>Draft Genome Sequence of Plant Growth-Promoting Rhizobium Mesorhizobium amorphae, Isolated from Zinc-Lead Mine Tailings.</title>
        <authorList>
            <person name="Hao X."/>
            <person name="Lin Y."/>
            <person name="Johnstone L."/>
            <person name="Baltrus D.A."/>
            <person name="Miller S.J."/>
            <person name="Wei G."/>
            <person name="Rensing C."/>
        </authorList>
    </citation>
    <scope>NUCLEOTIDE SEQUENCE [LARGE SCALE GENOMIC DNA]</scope>
    <source>
        <strain evidence="2 3">CCNWGS0123</strain>
    </source>
</reference>
<sequence>MRSAVLWLSAWEEGNDSVSEDDEINEERPVFSSQQL</sequence>
<evidence type="ECO:0000256" key="1">
    <source>
        <dbReference type="SAM" id="MobiDB-lite"/>
    </source>
</evidence>
<evidence type="ECO:0000313" key="2">
    <source>
        <dbReference type="EMBL" id="EHH12907.1"/>
    </source>
</evidence>
<feature type="region of interest" description="Disordered" evidence="1">
    <location>
        <begin position="14"/>
        <end position="36"/>
    </location>
</feature>
<accession>G6Y5T1</accession>
<evidence type="ECO:0000313" key="3">
    <source>
        <dbReference type="Proteomes" id="UP000002949"/>
    </source>
</evidence>
<feature type="compositionally biased region" description="Acidic residues" evidence="1">
    <location>
        <begin position="14"/>
        <end position="25"/>
    </location>
</feature>
<keyword evidence="3" id="KW-1185">Reference proteome</keyword>
<protein>
    <submittedName>
        <fullName evidence="2">Uncharacterized protein</fullName>
    </submittedName>
</protein>
<name>G6Y5T1_9HYPH</name>
<proteinExistence type="predicted"/>
<dbReference type="Proteomes" id="UP000002949">
    <property type="component" value="Unassembled WGS sequence"/>
</dbReference>
<gene>
    <name evidence="2" type="ORF">MEA186_06453</name>
</gene>
<dbReference type="EMBL" id="AGSN01000064">
    <property type="protein sequence ID" value="EHH12907.1"/>
    <property type="molecule type" value="Genomic_DNA"/>
</dbReference>